<keyword evidence="1" id="KW-0863">Zinc-finger</keyword>
<dbReference type="AlphaFoldDB" id="A0A8B6GBG3"/>
<dbReference type="InterPro" id="IPR000315">
    <property type="entry name" value="Znf_B-box"/>
</dbReference>
<protein>
    <recommendedName>
        <fullName evidence="2">B box-type domain-containing protein</fullName>
    </recommendedName>
</protein>
<comment type="caution">
    <text evidence="3">The sequence shown here is derived from an EMBL/GenBank/DDBJ whole genome shotgun (WGS) entry which is preliminary data.</text>
</comment>
<keyword evidence="4" id="KW-1185">Reference proteome</keyword>
<evidence type="ECO:0000313" key="3">
    <source>
        <dbReference type="EMBL" id="VDI61588.1"/>
    </source>
</evidence>
<gene>
    <name evidence="3" type="ORF">MGAL_10B071369</name>
</gene>
<evidence type="ECO:0000259" key="2">
    <source>
        <dbReference type="PROSITE" id="PS50119"/>
    </source>
</evidence>
<keyword evidence="1" id="KW-0862">Zinc</keyword>
<dbReference type="PROSITE" id="PS50119">
    <property type="entry name" value="ZF_BBOX"/>
    <property type="match status" value="1"/>
</dbReference>
<dbReference type="CDD" id="cd19757">
    <property type="entry name" value="Bbox1"/>
    <property type="match status" value="1"/>
</dbReference>
<accession>A0A8B6GBG3</accession>
<dbReference type="Gene3D" id="3.30.160.60">
    <property type="entry name" value="Classic Zinc Finger"/>
    <property type="match status" value="1"/>
</dbReference>
<dbReference type="GO" id="GO:0008270">
    <property type="term" value="F:zinc ion binding"/>
    <property type="evidence" value="ECO:0007669"/>
    <property type="project" value="UniProtKB-KW"/>
</dbReference>
<dbReference type="OrthoDB" id="10335777at2759"/>
<keyword evidence="1" id="KW-0479">Metal-binding</keyword>
<sequence>MGFSQSVIRSQAPSVIKSQAPSVIKSQAPAKCGICDTDRSIKWKCIDCSKLLCDHCKEKVHPQFQNAKDHQVVNIKDVGQPTVVELKINKQYQTGLPAIGYMSYCDDDSLWICNTKDKVLQRVKPEGTKLKIISSFNIEVYGIAVTQSNNLLISMEESRLKQINSKTGALTDPVYDVTPFVAIAVHITSDNKVLVGCGDNDRICVILMNQTGDHERVYEHDQHKQPIFTYPWSITSTRNGNIHVVDRVSDDIRRVVVLGQGGDIINVYTGDTEINKDRPFEPTDIVTTPRDNVIVADPGTHTLHILNNAGMMMTYYKTSDINIRFPCSLALSPTGQLYIGCARPEDSTEHAKIYEVTVSGC</sequence>
<reference evidence="3" key="1">
    <citation type="submission" date="2018-11" db="EMBL/GenBank/DDBJ databases">
        <authorList>
            <person name="Alioto T."/>
            <person name="Alioto T."/>
        </authorList>
    </citation>
    <scope>NUCLEOTIDE SEQUENCE</scope>
</reference>
<dbReference type="Gene3D" id="2.120.10.30">
    <property type="entry name" value="TolB, C-terminal domain"/>
    <property type="match status" value="1"/>
</dbReference>
<dbReference type="InterPro" id="IPR011042">
    <property type="entry name" value="6-blade_b-propeller_TolB-like"/>
</dbReference>
<evidence type="ECO:0000256" key="1">
    <source>
        <dbReference type="PROSITE-ProRule" id="PRU00024"/>
    </source>
</evidence>
<feature type="domain" description="B box-type" evidence="2">
    <location>
        <begin position="27"/>
        <end position="75"/>
    </location>
</feature>
<proteinExistence type="predicted"/>
<organism evidence="3 4">
    <name type="scientific">Mytilus galloprovincialis</name>
    <name type="common">Mediterranean mussel</name>
    <dbReference type="NCBI Taxonomy" id="29158"/>
    <lineage>
        <taxon>Eukaryota</taxon>
        <taxon>Metazoa</taxon>
        <taxon>Spiralia</taxon>
        <taxon>Lophotrochozoa</taxon>
        <taxon>Mollusca</taxon>
        <taxon>Bivalvia</taxon>
        <taxon>Autobranchia</taxon>
        <taxon>Pteriomorphia</taxon>
        <taxon>Mytilida</taxon>
        <taxon>Mytiloidea</taxon>
        <taxon>Mytilidae</taxon>
        <taxon>Mytilinae</taxon>
        <taxon>Mytilus</taxon>
    </lineage>
</organism>
<dbReference type="Proteomes" id="UP000596742">
    <property type="component" value="Unassembled WGS sequence"/>
</dbReference>
<dbReference type="SUPFAM" id="SSF101898">
    <property type="entry name" value="NHL repeat"/>
    <property type="match status" value="1"/>
</dbReference>
<dbReference type="EMBL" id="UYJE01008156">
    <property type="protein sequence ID" value="VDI61588.1"/>
    <property type="molecule type" value="Genomic_DNA"/>
</dbReference>
<dbReference type="SMART" id="SM00336">
    <property type="entry name" value="BBOX"/>
    <property type="match status" value="1"/>
</dbReference>
<evidence type="ECO:0000313" key="4">
    <source>
        <dbReference type="Proteomes" id="UP000596742"/>
    </source>
</evidence>
<name>A0A8B6GBG3_MYTGA</name>